<dbReference type="PROSITE" id="PS51257">
    <property type="entry name" value="PROKAR_LIPOPROTEIN"/>
    <property type="match status" value="1"/>
</dbReference>
<keyword evidence="2" id="KW-0732">Signal</keyword>
<proteinExistence type="predicted"/>
<organism evidence="3 4">
    <name type="scientific">Mycoplasmopsis alligatoris A21JP2</name>
    <dbReference type="NCBI Taxonomy" id="747682"/>
    <lineage>
        <taxon>Bacteria</taxon>
        <taxon>Bacillati</taxon>
        <taxon>Mycoplasmatota</taxon>
        <taxon>Mycoplasmoidales</taxon>
        <taxon>Metamycoplasmataceae</taxon>
        <taxon>Mycoplasmopsis</taxon>
    </lineage>
</organism>
<evidence type="ECO:0008006" key="5">
    <source>
        <dbReference type="Google" id="ProtNLM"/>
    </source>
</evidence>
<feature type="region of interest" description="Disordered" evidence="1">
    <location>
        <begin position="39"/>
        <end position="68"/>
    </location>
</feature>
<accession>D4XW72</accession>
<protein>
    <recommendedName>
        <fullName evidence="5">Lipoprotein</fullName>
    </recommendedName>
</protein>
<dbReference type="EMBL" id="ADNC01000022">
    <property type="protein sequence ID" value="EFF41411.1"/>
    <property type="molecule type" value="Genomic_DNA"/>
</dbReference>
<gene>
    <name evidence="3" type="ORF">MALL_0705</name>
</gene>
<evidence type="ECO:0000256" key="1">
    <source>
        <dbReference type="SAM" id="MobiDB-lite"/>
    </source>
</evidence>
<keyword evidence="4" id="KW-1185">Reference proteome</keyword>
<feature type="signal peptide" evidence="2">
    <location>
        <begin position="1"/>
        <end position="28"/>
    </location>
</feature>
<reference evidence="3 4" key="1">
    <citation type="submission" date="2010-03" db="EMBL/GenBank/DDBJ databases">
        <authorList>
            <person name="Glass J.I."/>
            <person name="Benders G.A."/>
            <person name="Durkin A.S."/>
            <person name="Farmerie W.G."/>
            <person name="Hlavinka K."/>
            <person name="Hostetler J."/>
            <person name="Jackson J."/>
            <person name="May M.A."/>
            <person name="Miller R.H."/>
            <person name="Paralanov V."/>
            <person name="Radune D."/>
            <person name="Szczypinski B."/>
            <person name="Brown D.R."/>
        </authorList>
    </citation>
    <scope>NUCLEOTIDE SEQUENCE [LARGE SCALE GENOMIC DNA]</scope>
    <source>
        <strain evidence="3 4">A21JP2</strain>
    </source>
</reference>
<name>D4XW72_9BACT</name>
<dbReference type="AlphaFoldDB" id="D4XW72"/>
<evidence type="ECO:0000313" key="4">
    <source>
        <dbReference type="Proteomes" id="UP000004757"/>
    </source>
</evidence>
<evidence type="ECO:0000313" key="3">
    <source>
        <dbReference type="EMBL" id="EFF41411.1"/>
    </source>
</evidence>
<dbReference type="OrthoDB" id="393077at2"/>
<evidence type="ECO:0000256" key="2">
    <source>
        <dbReference type="SAM" id="SignalP"/>
    </source>
</evidence>
<comment type="caution">
    <text evidence="3">The sequence shown here is derived from an EMBL/GenBank/DDBJ whole genome shotgun (WGS) entry which is preliminary data.</text>
</comment>
<sequence length="470" mass="55400">MKNKLNIKKKLITILCSMGALSVLTTLSCTSNLVKNTDTNNQIDKINSPDKENENNNPNNSTIDKDDKPEEVVNKIIAEEKLKKINLNLREDAKVAIKNFNIKLFSGSITKDNFNNYFTFNDEDKYEFEIKNINTSSEDNNKLEFNAEVIDKQNKEKGTISRSFTFENDIKDIISEESKKEELEHYIDIKNTTKNLYSASEFFDNKNYENLIKPLYKRYFTFRIKNVVSSTRDKATLILEMLLNNKVVKEITVTSSNWNGKEFLNLPHEEKNKYILDNHISRYNEILYLKDYKKKVPVNYSPKNVNLNEIFNVEQVDGYKIELEKNEQSVNINDGRLKYKFKITDLKTNEVTYSEEHELGGFQKINDPTNYSDFNDQYFTTEKADQKGNDYKNLEDFSKKINGYNFKLRKTGDFSYLDPTYMNEKNLRYFLDFTGPEKVEKEVSNNIKPYNYDEKYKLMELKLIMFLYQN</sequence>
<feature type="chain" id="PRO_5003067859" description="Lipoprotein" evidence="2">
    <location>
        <begin position="29"/>
        <end position="470"/>
    </location>
</feature>
<dbReference type="Proteomes" id="UP000004757">
    <property type="component" value="Unassembled WGS sequence"/>
</dbReference>
<dbReference type="RefSeq" id="WP_005683626.1">
    <property type="nucleotide sequence ID" value="NZ_ADNC01000022.1"/>
</dbReference>